<dbReference type="InterPro" id="IPR036849">
    <property type="entry name" value="Enolase-like_C_sf"/>
</dbReference>
<dbReference type="PANTHER" id="PTHR48080:SF2">
    <property type="entry name" value="D-GALACTONATE DEHYDRATASE"/>
    <property type="match status" value="1"/>
</dbReference>
<dbReference type="GO" id="GO:0003824">
    <property type="term" value="F:catalytic activity"/>
    <property type="evidence" value="ECO:0007669"/>
    <property type="project" value="UniProtKB-ARBA"/>
</dbReference>
<protein>
    <submittedName>
        <fullName evidence="2">MR-MLE family protein</fullName>
    </submittedName>
</protein>
<accession>A0A327KG24</accession>
<name>A0A327KG24_9BRAD</name>
<gene>
    <name evidence="2" type="ORF">CH341_29160</name>
</gene>
<dbReference type="SUPFAM" id="SSF51604">
    <property type="entry name" value="Enolase C-terminal domain-like"/>
    <property type="match status" value="1"/>
</dbReference>
<dbReference type="CDD" id="cd03316">
    <property type="entry name" value="MR_like"/>
    <property type="match status" value="1"/>
</dbReference>
<organism evidence="2 3">
    <name type="scientific">Rhodoplanes roseus</name>
    <dbReference type="NCBI Taxonomy" id="29409"/>
    <lineage>
        <taxon>Bacteria</taxon>
        <taxon>Pseudomonadati</taxon>
        <taxon>Pseudomonadota</taxon>
        <taxon>Alphaproteobacteria</taxon>
        <taxon>Hyphomicrobiales</taxon>
        <taxon>Nitrobacteraceae</taxon>
        <taxon>Rhodoplanes</taxon>
    </lineage>
</organism>
<evidence type="ECO:0000313" key="3">
    <source>
        <dbReference type="Proteomes" id="UP000249130"/>
    </source>
</evidence>
<dbReference type="Proteomes" id="UP000249130">
    <property type="component" value="Unassembled WGS sequence"/>
</dbReference>
<evidence type="ECO:0000313" key="2">
    <source>
        <dbReference type="EMBL" id="RAI37720.1"/>
    </source>
</evidence>
<dbReference type="RefSeq" id="WP_146604674.1">
    <property type="nucleotide sequence ID" value="NZ_NPEX01000419.1"/>
</dbReference>
<dbReference type="Pfam" id="PF13378">
    <property type="entry name" value="MR_MLE_C"/>
    <property type="match status" value="1"/>
</dbReference>
<feature type="non-terminal residue" evidence="2">
    <location>
        <position position="1"/>
    </location>
</feature>
<dbReference type="InterPro" id="IPR034593">
    <property type="entry name" value="DgoD-like"/>
</dbReference>
<proteinExistence type="predicted"/>
<dbReference type="OrthoDB" id="9802699at2"/>
<dbReference type="EMBL" id="NPEX01000419">
    <property type="protein sequence ID" value="RAI37720.1"/>
    <property type="molecule type" value="Genomic_DNA"/>
</dbReference>
<evidence type="ECO:0000259" key="1">
    <source>
        <dbReference type="Pfam" id="PF13378"/>
    </source>
</evidence>
<comment type="caution">
    <text evidence="2">The sequence shown here is derived from an EMBL/GenBank/DDBJ whole genome shotgun (WGS) entry which is preliminary data.</text>
</comment>
<dbReference type="Gene3D" id="3.20.20.120">
    <property type="entry name" value="Enolase-like C-terminal domain"/>
    <property type="match status" value="1"/>
</dbReference>
<dbReference type="SFLD" id="SFLDS00001">
    <property type="entry name" value="Enolase"/>
    <property type="match status" value="1"/>
</dbReference>
<feature type="domain" description="Enolase C-terminal" evidence="1">
    <location>
        <begin position="11"/>
        <end position="201"/>
    </location>
</feature>
<dbReference type="AlphaFoldDB" id="A0A327KG24"/>
<keyword evidence="3" id="KW-1185">Reference proteome</keyword>
<reference evidence="2 3" key="1">
    <citation type="submission" date="2017-07" db="EMBL/GenBank/DDBJ databases">
        <title>Draft Genome Sequences of Select Purple Nonsulfur Bacteria.</title>
        <authorList>
            <person name="Lasarre B."/>
            <person name="Mckinlay J.B."/>
        </authorList>
    </citation>
    <scope>NUCLEOTIDE SEQUENCE [LARGE SCALE GENOMIC DNA]</scope>
    <source>
        <strain evidence="2 3">DSM 5909</strain>
    </source>
</reference>
<sequence>KITGPLENRVIRTVYDRMAAMREAGGPDLDIILEHHANTDTISAIQIGRALEDLRIFYYEEPCHPLNSRSMLEIKKALKMPIAAGERIYTRWGYRPFLEDRSIDVIQPDLCLCGGLTEAKKICDMANTYDCAVQIHVCGSPISKAAALQIEAVIPNFIIHEHHQRALNPESRATCLYDYQPVNGKYKVPDLPGIGQEPTPETIAKCNTVTVTRSKKYMS</sequence>
<dbReference type="InterPro" id="IPR029065">
    <property type="entry name" value="Enolase_C-like"/>
</dbReference>
<dbReference type="PANTHER" id="PTHR48080">
    <property type="entry name" value="D-GALACTONATE DEHYDRATASE-RELATED"/>
    <property type="match status" value="1"/>
</dbReference>